<keyword evidence="9" id="KW-0862">Zinc</keyword>
<evidence type="ECO:0000313" key="18">
    <source>
        <dbReference type="EMBL" id="QEH37189.1"/>
    </source>
</evidence>
<dbReference type="KEGG" id="agv:OJF2_57760"/>
<dbReference type="InterPro" id="IPR017871">
    <property type="entry name" value="ABC_transporter-like_CS"/>
</dbReference>
<dbReference type="AlphaFoldDB" id="A0A5B9WAC2"/>
<dbReference type="Proteomes" id="UP000324233">
    <property type="component" value="Chromosome"/>
</dbReference>
<dbReference type="Gene3D" id="3.30.1490.20">
    <property type="entry name" value="ATP-grasp fold, A domain"/>
    <property type="match status" value="1"/>
</dbReference>
<keyword evidence="7" id="KW-0228">DNA excision</keyword>
<evidence type="ECO:0000256" key="11">
    <source>
        <dbReference type="ARBA" id="ARBA00022881"/>
    </source>
</evidence>
<evidence type="ECO:0000256" key="16">
    <source>
        <dbReference type="ARBA" id="ARBA00042156"/>
    </source>
</evidence>
<evidence type="ECO:0000256" key="9">
    <source>
        <dbReference type="ARBA" id="ARBA00022833"/>
    </source>
</evidence>
<feature type="domain" description="ABC transporter" evidence="17">
    <location>
        <begin position="581"/>
        <end position="918"/>
    </location>
</feature>
<sequence>MRTHNLEGIDLDLPTGALIVVTGVSGAGKSSLAFDTLYAEGQRRYVETFSAYARQFLEPLEKPDAERIESIPPAVAVAGRETLPSPRSTVGTIAEVHEHLALLFARVGSIACMRCGRLVAPATPGSVADAIDELAEGTRYEIAFPVEVLPSTDPAALARSLVEDGLTRARAAGRLIDLASESPPVPAEGGATFVLDVLVDRLQRGKEAPGRRLDSIETAFTRGLGRCRILVSEGESTRSLTFVRGWRCASCGTDHIEPRPQLFRYTSSLGACRRCEGLGEVTDLDLGRAVPDPRKSLRGGAIAAWSGPSHRGHLEQLIAAAPRLGLPLDAPFEDLSLAQIDIVLDGDIAAGYPGLRAFFGRLEKGSWKSSVRSFLGRYLTRRPCPECHGARLRPEALAVKVEGLSIADVSALSVRDARARLEGWSALETNEVARRILAQVRERLAYLGEIGLDYLSLDRPARSLSGGELRRVTMTRTLGTGLVNTLYVLDEPTIGLHPHEVRRLLAVLERLRDAGNTLVAVEHEHSVIRAADHVIDLGPGAGEAGGRLLYEGPLGPFRTVEGSLTSDFLFGRKRVEIPPKRRSPSASKGFLRLGGARGHNLRDLSVAFPLGVLCVVTGVSGAGKSTLVERTLYPALREKVHRELLPVEPHGGLTIESPRPPEEAVFLDQSPIGRSGRSNPVTYLKAFDEIRRTFAATHEAKLRNYGAGMFSFNVEGGRCSTCKGDGYLTIDMQFLPDVLMRCPDCRGTRYRPEVLEITYRGRNIAEVLDLTAREAFVFFRHRRKIQARLRSLLDIGLDYLKLGQPAATLSGGEAQRLKLAAFLGGSKAALNRAGNIAPTVFLLDEPTAGLHPFDMLRLIDALNALVDLGHSVIVIEHSPELMACADWIIDLGPAGGDEGGRIVAEGTPEDVSRSGTLTGEVLARTLRPDG</sequence>
<dbReference type="GO" id="GO:0005524">
    <property type="term" value="F:ATP binding"/>
    <property type="evidence" value="ECO:0007669"/>
    <property type="project" value="UniProtKB-KW"/>
</dbReference>
<dbReference type="EMBL" id="CP042997">
    <property type="protein sequence ID" value="QEH37189.1"/>
    <property type="molecule type" value="Genomic_DNA"/>
</dbReference>
<dbReference type="NCBIfam" id="TIGR00630">
    <property type="entry name" value="uvra"/>
    <property type="match status" value="1"/>
</dbReference>
<keyword evidence="8" id="KW-0863">Zinc-finger</keyword>
<keyword evidence="5" id="KW-0547">Nucleotide-binding</keyword>
<evidence type="ECO:0000256" key="8">
    <source>
        <dbReference type="ARBA" id="ARBA00022771"/>
    </source>
</evidence>
<dbReference type="Gene3D" id="1.20.1580.10">
    <property type="entry name" value="ABC transporter ATPase like domain"/>
    <property type="match status" value="2"/>
</dbReference>
<keyword evidence="11" id="KW-0267">Excision nuclease</keyword>
<dbReference type="PANTHER" id="PTHR43152">
    <property type="entry name" value="UVRABC SYSTEM PROTEIN A"/>
    <property type="match status" value="1"/>
</dbReference>
<dbReference type="Gene3D" id="1.10.8.280">
    <property type="entry name" value="ABC transporter ATPase domain-like"/>
    <property type="match status" value="1"/>
</dbReference>
<evidence type="ECO:0000256" key="10">
    <source>
        <dbReference type="ARBA" id="ARBA00022840"/>
    </source>
</evidence>
<reference evidence="18 19" key="1">
    <citation type="submission" date="2019-08" db="EMBL/GenBank/DDBJ databases">
        <title>Deep-cultivation of Planctomycetes and their phenomic and genomic characterization uncovers novel biology.</title>
        <authorList>
            <person name="Wiegand S."/>
            <person name="Jogler M."/>
            <person name="Boedeker C."/>
            <person name="Pinto D."/>
            <person name="Vollmers J."/>
            <person name="Rivas-Marin E."/>
            <person name="Kohn T."/>
            <person name="Peeters S.H."/>
            <person name="Heuer A."/>
            <person name="Rast P."/>
            <person name="Oberbeckmann S."/>
            <person name="Bunk B."/>
            <person name="Jeske O."/>
            <person name="Meyerdierks A."/>
            <person name="Storesund J.E."/>
            <person name="Kallscheuer N."/>
            <person name="Luecker S."/>
            <person name="Lage O.M."/>
            <person name="Pohl T."/>
            <person name="Merkel B.J."/>
            <person name="Hornburger P."/>
            <person name="Mueller R.-W."/>
            <person name="Bruemmer F."/>
            <person name="Labrenz M."/>
            <person name="Spormann A.M."/>
            <person name="Op den Camp H."/>
            <person name="Overmann J."/>
            <person name="Amann R."/>
            <person name="Jetten M.S.M."/>
            <person name="Mascher T."/>
            <person name="Medema M.H."/>
            <person name="Devos D.P."/>
            <person name="Kaster A.-K."/>
            <person name="Ovreas L."/>
            <person name="Rohde M."/>
            <person name="Galperin M.Y."/>
            <person name="Jogler C."/>
        </authorList>
    </citation>
    <scope>NUCLEOTIDE SEQUENCE [LARGE SCALE GENOMIC DNA]</scope>
    <source>
        <strain evidence="18 19">OJF2</strain>
    </source>
</reference>
<name>A0A5B9WAC2_9BACT</name>
<evidence type="ECO:0000256" key="6">
    <source>
        <dbReference type="ARBA" id="ARBA00022763"/>
    </source>
</evidence>
<accession>A0A5B9WAC2</accession>
<evidence type="ECO:0000256" key="4">
    <source>
        <dbReference type="ARBA" id="ARBA00022737"/>
    </source>
</evidence>
<keyword evidence="2" id="KW-0963">Cytoplasm</keyword>
<evidence type="ECO:0000256" key="13">
    <source>
        <dbReference type="ARBA" id="ARBA00023204"/>
    </source>
</evidence>
<evidence type="ECO:0000256" key="12">
    <source>
        <dbReference type="ARBA" id="ARBA00023125"/>
    </source>
</evidence>
<dbReference type="GO" id="GO:0016887">
    <property type="term" value="F:ATP hydrolysis activity"/>
    <property type="evidence" value="ECO:0007669"/>
    <property type="project" value="InterPro"/>
</dbReference>
<dbReference type="PROSITE" id="PS00211">
    <property type="entry name" value="ABC_TRANSPORTER_1"/>
    <property type="match status" value="1"/>
</dbReference>
<dbReference type="GO" id="GO:0008270">
    <property type="term" value="F:zinc ion binding"/>
    <property type="evidence" value="ECO:0007669"/>
    <property type="project" value="UniProtKB-KW"/>
</dbReference>
<dbReference type="GO" id="GO:0003677">
    <property type="term" value="F:DNA binding"/>
    <property type="evidence" value="ECO:0007669"/>
    <property type="project" value="UniProtKB-KW"/>
</dbReference>
<proteinExistence type="inferred from homology"/>
<evidence type="ECO:0000256" key="14">
    <source>
        <dbReference type="ARBA" id="ARBA00038000"/>
    </source>
</evidence>
<evidence type="ECO:0000259" key="17">
    <source>
        <dbReference type="PROSITE" id="PS50893"/>
    </source>
</evidence>
<feature type="domain" description="ABC transporter" evidence="17">
    <location>
        <begin position="337"/>
        <end position="564"/>
    </location>
</feature>
<gene>
    <name evidence="18" type="primary">uvrA_4</name>
    <name evidence="18" type="ORF">OJF2_57760</name>
</gene>
<comment type="subcellular location">
    <subcellularLocation>
        <location evidence="1">Cytoplasm</location>
    </subcellularLocation>
</comment>
<dbReference type="Pfam" id="PF17760">
    <property type="entry name" value="UvrA_inter"/>
    <property type="match status" value="1"/>
</dbReference>
<dbReference type="GO" id="GO:0005737">
    <property type="term" value="C:cytoplasm"/>
    <property type="evidence" value="ECO:0007669"/>
    <property type="project" value="UniProtKB-SubCell"/>
</dbReference>
<keyword evidence="12" id="KW-0238">DNA-binding</keyword>
<keyword evidence="6" id="KW-0227">DNA damage</keyword>
<keyword evidence="19" id="KW-1185">Reference proteome</keyword>
<evidence type="ECO:0000256" key="5">
    <source>
        <dbReference type="ARBA" id="ARBA00022741"/>
    </source>
</evidence>
<keyword evidence="3" id="KW-0479">Metal-binding</keyword>
<dbReference type="InterPro" id="IPR013815">
    <property type="entry name" value="ATP_grasp_subdomain_1"/>
</dbReference>
<dbReference type="InterPro" id="IPR027417">
    <property type="entry name" value="P-loop_NTPase"/>
</dbReference>
<keyword evidence="13" id="KW-0234">DNA repair</keyword>
<dbReference type="Pfam" id="PF17755">
    <property type="entry name" value="UvrA_DNA-bind"/>
    <property type="match status" value="1"/>
</dbReference>
<dbReference type="GO" id="GO:0009380">
    <property type="term" value="C:excinuclease repair complex"/>
    <property type="evidence" value="ECO:0007669"/>
    <property type="project" value="InterPro"/>
</dbReference>
<evidence type="ECO:0000313" key="19">
    <source>
        <dbReference type="Proteomes" id="UP000324233"/>
    </source>
</evidence>
<dbReference type="Gene3D" id="3.40.50.300">
    <property type="entry name" value="P-loop containing nucleotide triphosphate hydrolases"/>
    <property type="match status" value="2"/>
</dbReference>
<dbReference type="SUPFAM" id="SSF52540">
    <property type="entry name" value="P-loop containing nucleoside triphosphate hydrolases"/>
    <property type="match status" value="2"/>
</dbReference>
<evidence type="ECO:0000256" key="3">
    <source>
        <dbReference type="ARBA" id="ARBA00022723"/>
    </source>
</evidence>
<evidence type="ECO:0000256" key="7">
    <source>
        <dbReference type="ARBA" id="ARBA00022769"/>
    </source>
</evidence>
<dbReference type="PROSITE" id="PS50893">
    <property type="entry name" value="ABC_TRANSPORTER_2"/>
    <property type="match status" value="2"/>
</dbReference>
<dbReference type="PANTHER" id="PTHR43152:SF3">
    <property type="entry name" value="UVRABC SYSTEM PROTEIN A"/>
    <property type="match status" value="1"/>
</dbReference>
<dbReference type="GO" id="GO:0004518">
    <property type="term" value="F:nuclease activity"/>
    <property type="evidence" value="ECO:0007669"/>
    <property type="project" value="UniProtKB-KW"/>
</dbReference>
<evidence type="ECO:0000256" key="15">
    <source>
        <dbReference type="ARBA" id="ARBA00039316"/>
    </source>
</evidence>
<dbReference type="InterPro" id="IPR041552">
    <property type="entry name" value="UvrA_DNA-bd"/>
</dbReference>
<dbReference type="GO" id="GO:0006289">
    <property type="term" value="P:nucleotide-excision repair"/>
    <property type="evidence" value="ECO:0007669"/>
    <property type="project" value="InterPro"/>
</dbReference>
<dbReference type="InterPro" id="IPR041102">
    <property type="entry name" value="UvrA_inter"/>
</dbReference>
<comment type="similarity">
    <text evidence="14">Belongs to the ABC transporter superfamily. UvrA family.</text>
</comment>
<dbReference type="InterPro" id="IPR004602">
    <property type="entry name" value="UvrA"/>
</dbReference>
<dbReference type="InterPro" id="IPR003439">
    <property type="entry name" value="ABC_transporter-like_ATP-bd"/>
</dbReference>
<protein>
    <recommendedName>
        <fullName evidence="15">UvrABC system protein A</fullName>
    </recommendedName>
    <alternativeName>
        <fullName evidence="16">Excinuclease ABC subunit A</fullName>
    </alternativeName>
</protein>
<organism evidence="18 19">
    <name type="scientific">Aquisphaera giovannonii</name>
    <dbReference type="NCBI Taxonomy" id="406548"/>
    <lineage>
        <taxon>Bacteria</taxon>
        <taxon>Pseudomonadati</taxon>
        <taxon>Planctomycetota</taxon>
        <taxon>Planctomycetia</taxon>
        <taxon>Isosphaerales</taxon>
        <taxon>Isosphaeraceae</taxon>
        <taxon>Aquisphaera</taxon>
    </lineage>
</organism>
<evidence type="ECO:0000256" key="2">
    <source>
        <dbReference type="ARBA" id="ARBA00022490"/>
    </source>
</evidence>
<keyword evidence="4" id="KW-0677">Repeat</keyword>
<evidence type="ECO:0000256" key="1">
    <source>
        <dbReference type="ARBA" id="ARBA00004496"/>
    </source>
</evidence>
<keyword evidence="10" id="KW-0067">ATP-binding</keyword>